<keyword evidence="3" id="KW-0411">Iron-sulfur</keyword>
<dbReference type="PROSITE" id="PS51379">
    <property type="entry name" value="4FE4S_FER_2"/>
    <property type="match status" value="2"/>
</dbReference>
<evidence type="ECO:0000259" key="4">
    <source>
        <dbReference type="PROSITE" id="PS51379"/>
    </source>
</evidence>
<feature type="domain" description="4Fe-4S ferredoxin-type" evidence="4">
    <location>
        <begin position="275"/>
        <end position="304"/>
    </location>
</feature>
<dbReference type="KEGG" id="dwd:DSCW_31090"/>
<sequence length="351" mass="39754">MDRIKEFIALFQIPPAIAPYVTVFAEPDEIDLIVTMAGRTLSVVEVADLLKLPMYQAAAFLEKAYRRHFVHREVAGRKVGYIFDHVDTTDKPLRYIPARFYDRLDELTMYGDWDALPKEIRDEVTGWWLQEYADKIAPVVEKIKQDPDAHQKIKQKDFLLLDEAVAQVDAAAVHAVVNCDCRSSTQGCSRMVEACIRLDDGARYTLERGLGRQLSKDECKQIVLATDRDGLMHIDTRVWQDHGLFGFCNCCTCCCFPLRASTLLDSDRVYPRVHYQARRDETVCTHCGRCVRRCPYGAFYHDGSTILMNGKSRKAVAFDAAKCYGCGLCRTGCPIGCIAMHSLRGIPDDHP</sequence>
<accession>A0A5K7Z144</accession>
<gene>
    <name evidence="5" type="ORF">DSCW_31090</name>
</gene>
<evidence type="ECO:0000313" key="5">
    <source>
        <dbReference type="EMBL" id="BBO75692.1"/>
    </source>
</evidence>
<keyword evidence="2" id="KW-0408">Iron</keyword>
<dbReference type="InterPro" id="IPR017900">
    <property type="entry name" value="4Fe4S_Fe_S_CS"/>
</dbReference>
<dbReference type="SUPFAM" id="SSF54862">
    <property type="entry name" value="4Fe-4S ferredoxins"/>
    <property type="match status" value="1"/>
</dbReference>
<organism evidence="5 6">
    <name type="scientific">Desulfosarcina widdelii</name>
    <dbReference type="NCBI Taxonomy" id="947919"/>
    <lineage>
        <taxon>Bacteria</taxon>
        <taxon>Pseudomonadati</taxon>
        <taxon>Thermodesulfobacteriota</taxon>
        <taxon>Desulfobacteria</taxon>
        <taxon>Desulfobacterales</taxon>
        <taxon>Desulfosarcinaceae</taxon>
        <taxon>Desulfosarcina</taxon>
    </lineage>
</organism>
<name>A0A5K7Z144_9BACT</name>
<dbReference type="Pfam" id="PF14697">
    <property type="entry name" value="Fer4_21"/>
    <property type="match status" value="1"/>
</dbReference>
<keyword evidence="6" id="KW-1185">Reference proteome</keyword>
<dbReference type="Proteomes" id="UP000427769">
    <property type="component" value="Chromosome"/>
</dbReference>
<dbReference type="PROSITE" id="PS00198">
    <property type="entry name" value="4FE4S_FER_1"/>
    <property type="match status" value="1"/>
</dbReference>
<evidence type="ECO:0000256" key="1">
    <source>
        <dbReference type="ARBA" id="ARBA00022723"/>
    </source>
</evidence>
<reference evidence="5 6" key="1">
    <citation type="submission" date="2019-11" db="EMBL/GenBank/DDBJ databases">
        <title>Comparative genomics of hydrocarbon-degrading Desulfosarcina strains.</title>
        <authorList>
            <person name="Watanabe M."/>
            <person name="Kojima H."/>
            <person name="Fukui M."/>
        </authorList>
    </citation>
    <scope>NUCLEOTIDE SEQUENCE [LARGE SCALE GENOMIC DNA]</scope>
    <source>
        <strain evidence="5 6">PP31</strain>
    </source>
</reference>
<protein>
    <recommendedName>
        <fullName evidence="4">4Fe-4S ferredoxin-type domain-containing protein</fullName>
    </recommendedName>
</protein>
<dbReference type="RefSeq" id="WP_170302320.1">
    <property type="nucleotide sequence ID" value="NZ_AP021875.1"/>
</dbReference>
<evidence type="ECO:0000313" key="6">
    <source>
        <dbReference type="Proteomes" id="UP000427769"/>
    </source>
</evidence>
<keyword evidence="1" id="KW-0479">Metal-binding</keyword>
<dbReference type="InterPro" id="IPR017896">
    <property type="entry name" value="4Fe4S_Fe-S-bd"/>
</dbReference>
<dbReference type="EMBL" id="AP021875">
    <property type="protein sequence ID" value="BBO75692.1"/>
    <property type="molecule type" value="Genomic_DNA"/>
</dbReference>
<dbReference type="Gene3D" id="3.30.70.20">
    <property type="match status" value="1"/>
</dbReference>
<evidence type="ECO:0000256" key="2">
    <source>
        <dbReference type="ARBA" id="ARBA00023004"/>
    </source>
</evidence>
<evidence type="ECO:0000256" key="3">
    <source>
        <dbReference type="ARBA" id="ARBA00023014"/>
    </source>
</evidence>
<dbReference type="GO" id="GO:0051536">
    <property type="term" value="F:iron-sulfur cluster binding"/>
    <property type="evidence" value="ECO:0007669"/>
    <property type="project" value="UniProtKB-KW"/>
</dbReference>
<feature type="domain" description="4Fe-4S ferredoxin-type" evidence="4">
    <location>
        <begin position="314"/>
        <end position="343"/>
    </location>
</feature>
<dbReference type="AlphaFoldDB" id="A0A5K7Z144"/>
<dbReference type="GO" id="GO:0046872">
    <property type="term" value="F:metal ion binding"/>
    <property type="evidence" value="ECO:0007669"/>
    <property type="project" value="UniProtKB-KW"/>
</dbReference>
<proteinExistence type="predicted"/>